<feature type="chain" id="PRO_5038349871" evidence="1">
    <location>
        <begin position="29"/>
        <end position="123"/>
    </location>
</feature>
<gene>
    <name evidence="2" type="ORF">IAB51_07600</name>
</gene>
<proteinExistence type="predicted"/>
<accession>A0A9D1FMQ8</accession>
<name>A0A9D1FMQ8_9FIRM</name>
<reference evidence="2" key="1">
    <citation type="submission" date="2020-10" db="EMBL/GenBank/DDBJ databases">
        <authorList>
            <person name="Gilroy R."/>
        </authorList>
    </citation>
    <scope>NUCLEOTIDE SEQUENCE</scope>
    <source>
        <strain evidence="2">CHK199-13235</strain>
    </source>
</reference>
<dbReference type="AlphaFoldDB" id="A0A9D1FMQ8"/>
<sequence>MGKLLKRTCAGVLMVAAVLAVGTTSVFAAGPGAGKNFTDANGDGICDCRETVCRYADANEDGICDSCGRNQTDCLSQNGCGKYFVDADHDGVCDRAENRDGPCGYAAGRGLGQGKGFRGGRGR</sequence>
<evidence type="ECO:0000256" key="1">
    <source>
        <dbReference type="SAM" id="SignalP"/>
    </source>
</evidence>
<reference evidence="2" key="2">
    <citation type="journal article" date="2021" name="PeerJ">
        <title>Extensive microbial diversity within the chicken gut microbiome revealed by metagenomics and culture.</title>
        <authorList>
            <person name="Gilroy R."/>
            <person name="Ravi A."/>
            <person name="Getino M."/>
            <person name="Pursley I."/>
            <person name="Horton D.L."/>
            <person name="Alikhan N.F."/>
            <person name="Baker D."/>
            <person name="Gharbi K."/>
            <person name="Hall N."/>
            <person name="Watson M."/>
            <person name="Adriaenssens E.M."/>
            <person name="Foster-Nyarko E."/>
            <person name="Jarju S."/>
            <person name="Secka A."/>
            <person name="Antonio M."/>
            <person name="Oren A."/>
            <person name="Chaudhuri R.R."/>
            <person name="La Ragione R."/>
            <person name="Hildebrand F."/>
            <person name="Pallen M.J."/>
        </authorList>
    </citation>
    <scope>NUCLEOTIDE SEQUENCE</scope>
    <source>
        <strain evidence="2">CHK199-13235</strain>
    </source>
</reference>
<comment type="caution">
    <text evidence="2">The sequence shown here is derived from an EMBL/GenBank/DDBJ whole genome shotgun (WGS) entry which is preliminary data.</text>
</comment>
<evidence type="ECO:0000313" key="3">
    <source>
        <dbReference type="Proteomes" id="UP000824002"/>
    </source>
</evidence>
<organism evidence="2 3">
    <name type="scientific">Candidatus Merdivicinus excrementipullorum</name>
    <dbReference type="NCBI Taxonomy" id="2840867"/>
    <lineage>
        <taxon>Bacteria</taxon>
        <taxon>Bacillati</taxon>
        <taxon>Bacillota</taxon>
        <taxon>Clostridia</taxon>
        <taxon>Eubacteriales</taxon>
        <taxon>Oscillospiraceae</taxon>
        <taxon>Oscillospiraceae incertae sedis</taxon>
        <taxon>Candidatus Merdivicinus</taxon>
    </lineage>
</organism>
<keyword evidence="1" id="KW-0732">Signal</keyword>
<evidence type="ECO:0000313" key="2">
    <source>
        <dbReference type="EMBL" id="HIS76661.1"/>
    </source>
</evidence>
<dbReference type="EMBL" id="DVJP01000050">
    <property type="protein sequence ID" value="HIS76661.1"/>
    <property type="molecule type" value="Genomic_DNA"/>
</dbReference>
<protein>
    <submittedName>
        <fullName evidence="2">Uncharacterized protein</fullName>
    </submittedName>
</protein>
<dbReference type="Proteomes" id="UP000824002">
    <property type="component" value="Unassembled WGS sequence"/>
</dbReference>
<feature type="signal peptide" evidence="1">
    <location>
        <begin position="1"/>
        <end position="28"/>
    </location>
</feature>